<reference evidence="2" key="1">
    <citation type="journal article" date="2023" name="Front. Plant Sci.">
        <title>Chromosomal-level genome assembly of Melastoma candidum provides insights into trichome evolution.</title>
        <authorList>
            <person name="Zhong Y."/>
            <person name="Wu W."/>
            <person name="Sun C."/>
            <person name="Zou P."/>
            <person name="Liu Y."/>
            <person name="Dai S."/>
            <person name="Zhou R."/>
        </authorList>
    </citation>
    <scope>NUCLEOTIDE SEQUENCE [LARGE SCALE GENOMIC DNA]</scope>
</reference>
<proteinExistence type="predicted"/>
<sequence>MASASGTRDLDKLLLRPGHLVGPNFVPGPELRDDLGETWCCPGSKTWTSSTIDMDRIEVTNINRQFLFRSLEDVDKPKAMVAAKHIMERVSGVDIVPHFCRIEEEELEFYSNFGIIVLVLDSNEARNFINAVAYSFLEYHSDGNPREETMKPTVDGGTEGFKGRARVILPGITPCFECIIWLFPPQVKFPL</sequence>
<accession>A0ACB9P490</accession>
<name>A0ACB9P490_9MYRT</name>
<protein>
    <submittedName>
        <fullName evidence="1">Uncharacterized protein</fullName>
    </submittedName>
</protein>
<organism evidence="1 2">
    <name type="scientific">Melastoma candidum</name>
    <dbReference type="NCBI Taxonomy" id="119954"/>
    <lineage>
        <taxon>Eukaryota</taxon>
        <taxon>Viridiplantae</taxon>
        <taxon>Streptophyta</taxon>
        <taxon>Embryophyta</taxon>
        <taxon>Tracheophyta</taxon>
        <taxon>Spermatophyta</taxon>
        <taxon>Magnoliopsida</taxon>
        <taxon>eudicotyledons</taxon>
        <taxon>Gunneridae</taxon>
        <taxon>Pentapetalae</taxon>
        <taxon>rosids</taxon>
        <taxon>malvids</taxon>
        <taxon>Myrtales</taxon>
        <taxon>Melastomataceae</taxon>
        <taxon>Melastomatoideae</taxon>
        <taxon>Melastomateae</taxon>
        <taxon>Melastoma</taxon>
    </lineage>
</organism>
<dbReference type="Proteomes" id="UP001057402">
    <property type="component" value="Chromosome 7"/>
</dbReference>
<dbReference type="EMBL" id="CM042886">
    <property type="protein sequence ID" value="KAI4342767.1"/>
    <property type="molecule type" value="Genomic_DNA"/>
</dbReference>
<keyword evidence="2" id="KW-1185">Reference proteome</keyword>
<evidence type="ECO:0000313" key="1">
    <source>
        <dbReference type="EMBL" id="KAI4342767.1"/>
    </source>
</evidence>
<comment type="caution">
    <text evidence="1">The sequence shown here is derived from an EMBL/GenBank/DDBJ whole genome shotgun (WGS) entry which is preliminary data.</text>
</comment>
<evidence type="ECO:0000313" key="2">
    <source>
        <dbReference type="Proteomes" id="UP001057402"/>
    </source>
</evidence>
<gene>
    <name evidence="1" type="ORF">MLD38_027351</name>
</gene>